<feature type="transmembrane region" description="Helical" evidence="1">
    <location>
        <begin position="6"/>
        <end position="26"/>
    </location>
</feature>
<evidence type="ECO:0000313" key="2">
    <source>
        <dbReference type="EMBL" id="KYH35690.1"/>
    </source>
</evidence>
<dbReference type="NCBIfam" id="TIGR02896">
    <property type="entry name" value="spore_III_AF"/>
    <property type="match status" value="1"/>
</dbReference>
<dbReference type="RefSeq" id="WP_066820878.1">
    <property type="nucleotide sequence ID" value="NZ_LTBA01000001.1"/>
</dbReference>
<organism evidence="2 3">
    <name type="scientific">Clostridium tepidiprofundi DSM 19306</name>
    <dbReference type="NCBI Taxonomy" id="1121338"/>
    <lineage>
        <taxon>Bacteria</taxon>
        <taxon>Bacillati</taxon>
        <taxon>Bacillota</taxon>
        <taxon>Clostridia</taxon>
        <taxon>Eubacteriales</taxon>
        <taxon>Clostridiaceae</taxon>
        <taxon>Clostridium</taxon>
    </lineage>
</organism>
<dbReference type="STRING" id="1121338.CLTEP_00830"/>
<sequence>MIDAIRNWIINICTIIIFITAVEMLLPNNSIKKYVKYVLGLIMVIVLIKPIVFVSSGNIDINKYVKASDVYFGTDMYEKDYKKYKQENLENTIQNFKRNLELTLEKKLSVKYPNDEFDVMIDLSYDKDVGKFNIQRVEIGIKDKCVKRIKKINIGRNNSTSDKEVKYLYDDKSLKIKKFVSSELEVYTDIIYVYKNS</sequence>
<name>A0A151B7C2_9CLOT</name>
<dbReference type="Pfam" id="PF09581">
    <property type="entry name" value="Spore_III_AF"/>
    <property type="match status" value="1"/>
</dbReference>
<accession>A0A151B7C2</accession>
<keyword evidence="1" id="KW-0812">Transmembrane</keyword>
<comment type="caution">
    <text evidence="2">The sequence shown here is derived from an EMBL/GenBank/DDBJ whole genome shotgun (WGS) entry which is preliminary data.</text>
</comment>
<feature type="transmembrane region" description="Helical" evidence="1">
    <location>
        <begin position="38"/>
        <end position="56"/>
    </location>
</feature>
<dbReference type="PATRIC" id="fig|1121338.3.peg.85"/>
<evidence type="ECO:0000256" key="1">
    <source>
        <dbReference type="SAM" id="Phobius"/>
    </source>
</evidence>
<dbReference type="EMBL" id="LTBA01000001">
    <property type="protein sequence ID" value="KYH35690.1"/>
    <property type="molecule type" value="Genomic_DNA"/>
</dbReference>
<protein>
    <submittedName>
        <fullName evidence="2">Stage III sporulation protein AF</fullName>
    </submittedName>
</protein>
<keyword evidence="1" id="KW-1133">Transmembrane helix</keyword>
<gene>
    <name evidence="2" type="ORF">CLTEP_00830</name>
</gene>
<dbReference type="Proteomes" id="UP000075531">
    <property type="component" value="Unassembled WGS sequence"/>
</dbReference>
<dbReference type="InterPro" id="IPR014245">
    <property type="entry name" value="Spore_III_AF"/>
</dbReference>
<keyword evidence="1" id="KW-0472">Membrane</keyword>
<dbReference type="AlphaFoldDB" id="A0A151B7C2"/>
<evidence type="ECO:0000313" key="3">
    <source>
        <dbReference type="Proteomes" id="UP000075531"/>
    </source>
</evidence>
<keyword evidence="3" id="KW-1185">Reference proteome</keyword>
<reference evidence="2 3" key="1">
    <citation type="submission" date="2016-02" db="EMBL/GenBank/DDBJ databases">
        <title>Genome sequence of Clostridium tepidiprofundi DSM 19306.</title>
        <authorList>
            <person name="Poehlein A."/>
            <person name="Daniel R."/>
        </authorList>
    </citation>
    <scope>NUCLEOTIDE SEQUENCE [LARGE SCALE GENOMIC DNA]</scope>
    <source>
        <strain evidence="2 3">DSM 19306</strain>
    </source>
</reference>
<proteinExistence type="predicted"/>